<evidence type="ECO:0000256" key="1">
    <source>
        <dbReference type="ARBA" id="ARBA00004196"/>
    </source>
</evidence>
<evidence type="ECO:0000256" key="2">
    <source>
        <dbReference type="ARBA" id="ARBA00007639"/>
    </source>
</evidence>
<feature type="signal peptide" evidence="4">
    <location>
        <begin position="1"/>
        <end position="27"/>
    </location>
</feature>
<dbReference type="RefSeq" id="WP_307311402.1">
    <property type="nucleotide sequence ID" value="NZ_JAUSRE010000025.1"/>
</dbReference>
<dbReference type="Proteomes" id="UP001226577">
    <property type="component" value="Unassembled WGS sequence"/>
</dbReference>
<sequence>MTASKSVRIASVAVVAAGLALSLAGCGQDSGQSAAAGTKKVIGVSVADQKSLFYVAEVAGIKDEAKKQGYDVNITSANNDSSAQVKQVNDLLTKQIGALIFTSQDSTAAAAGVRAANTAKVPVIAVDQRPESGQGTLATYIATDSVKAAHDLCTWMFKQIGGQGELAILHGVLGSTAETQRTQGCQKAIQENPGIKVVAEETANWDETQAFKATQNILTAHPNVKAVFGESDAMSLGASKAAKAAGAQIFSVGIDGFPTMFDGIASGLTQATMAQQPYKMGQMAVDNAITLMSGNGSDIPKEQLQDTVLINKDTVSQHKVEDFYGPDAQSFK</sequence>
<proteinExistence type="inferred from homology"/>
<organism evidence="6 7">
    <name type="scientific">Pseudarthrobacter enclensis</name>
    <dbReference type="NCBI Taxonomy" id="993070"/>
    <lineage>
        <taxon>Bacteria</taxon>
        <taxon>Bacillati</taxon>
        <taxon>Actinomycetota</taxon>
        <taxon>Actinomycetes</taxon>
        <taxon>Micrococcales</taxon>
        <taxon>Micrococcaceae</taxon>
        <taxon>Pseudarthrobacter</taxon>
    </lineage>
</organism>
<evidence type="ECO:0000259" key="5">
    <source>
        <dbReference type="Pfam" id="PF13407"/>
    </source>
</evidence>
<keyword evidence="3 4" id="KW-0732">Signal</keyword>
<evidence type="ECO:0000256" key="4">
    <source>
        <dbReference type="SAM" id="SignalP"/>
    </source>
</evidence>
<evidence type="ECO:0000313" key="6">
    <source>
        <dbReference type="EMBL" id="MDP9890294.1"/>
    </source>
</evidence>
<evidence type="ECO:0000256" key="3">
    <source>
        <dbReference type="ARBA" id="ARBA00022729"/>
    </source>
</evidence>
<dbReference type="InterPro" id="IPR028082">
    <property type="entry name" value="Peripla_BP_I"/>
</dbReference>
<dbReference type="PANTHER" id="PTHR46847">
    <property type="entry name" value="D-ALLOSE-BINDING PERIPLASMIC PROTEIN-RELATED"/>
    <property type="match status" value="1"/>
</dbReference>
<dbReference type="Gene3D" id="3.40.50.2300">
    <property type="match status" value="2"/>
</dbReference>
<dbReference type="InterPro" id="IPR025997">
    <property type="entry name" value="SBP_2_dom"/>
</dbReference>
<dbReference type="PANTHER" id="PTHR46847:SF1">
    <property type="entry name" value="D-ALLOSE-BINDING PERIPLASMIC PROTEIN-RELATED"/>
    <property type="match status" value="1"/>
</dbReference>
<protein>
    <submittedName>
        <fullName evidence="6">Ribose transport system substrate-binding protein</fullName>
    </submittedName>
</protein>
<accession>A0ABT9S189</accession>
<gene>
    <name evidence="6" type="ORF">J2X98_003908</name>
</gene>
<comment type="similarity">
    <text evidence="2">Belongs to the bacterial solute-binding protein 2 family.</text>
</comment>
<dbReference type="SUPFAM" id="SSF53822">
    <property type="entry name" value="Periplasmic binding protein-like I"/>
    <property type="match status" value="1"/>
</dbReference>
<comment type="subcellular location">
    <subcellularLocation>
        <location evidence="1">Cell envelope</location>
    </subcellularLocation>
</comment>
<name>A0ABT9S189_9MICC</name>
<feature type="domain" description="Periplasmic binding protein" evidence="5">
    <location>
        <begin position="42"/>
        <end position="295"/>
    </location>
</feature>
<keyword evidence="7" id="KW-1185">Reference proteome</keyword>
<dbReference type="PROSITE" id="PS51257">
    <property type="entry name" value="PROKAR_LIPOPROTEIN"/>
    <property type="match status" value="1"/>
</dbReference>
<comment type="caution">
    <text evidence="6">The sequence shown here is derived from an EMBL/GenBank/DDBJ whole genome shotgun (WGS) entry which is preliminary data.</text>
</comment>
<dbReference type="EMBL" id="JAUSRE010000025">
    <property type="protein sequence ID" value="MDP9890294.1"/>
    <property type="molecule type" value="Genomic_DNA"/>
</dbReference>
<reference evidence="6 7" key="1">
    <citation type="submission" date="2023-07" db="EMBL/GenBank/DDBJ databases">
        <title>Sorghum-associated microbial communities from plants grown in Nebraska, USA.</title>
        <authorList>
            <person name="Schachtman D."/>
        </authorList>
    </citation>
    <scope>NUCLEOTIDE SEQUENCE [LARGE SCALE GENOMIC DNA]</scope>
    <source>
        <strain evidence="6 7">CC222</strain>
    </source>
</reference>
<dbReference type="Pfam" id="PF13407">
    <property type="entry name" value="Peripla_BP_4"/>
    <property type="match status" value="1"/>
</dbReference>
<feature type="chain" id="PRO_5046666499" evidence="4">
    <location>
        <begin position="28"/>
        <end position="332"/>
    </location>
</feature>
<evidence type="ECO:0000313" key="7">
    <source>
        <dbReference type="Proteomes" id="UP001226577"/>
    </source>
</evidence>